<sequence>MKKYEKMGVGVNYKASISKEIYQNIQCIDVLEIHSEKFFLYNDDDYLEKSCKEVPIIFHGLDMSLGSDGFLDDDYLNTLKNIIIDKKPKWYSDHLSATKHDDIEVGHLMPIQFSAENAFNIIEKIKKIKAEVDDNFILENITYYYEMPGSDLIEIDFINEIITESDCGMLLDINNLFINSVNHNYDPKKFLLELPLDHVVEIHLAGGSYKFDMLIDTHANKIWNEVWELYELALSKTDTNAVIIERDSNIDSYTTIIDEITIARDIYKKAYENKK</sequence>
<accession>A0ABU4SGF0</accession>
<dbReference type="Gene3D" id="3.20.20.150">
    <property type="entry name" value="Divalent-metal-dependent TIM barrel enzymes"/>
    <property type="match status" value="1"/>
</dbReference>
<dbReference type="NCBIfam" id="NF003818">
    <property type="entry name" value="PRK05409.1"/>
    <property type="match status" value="1"/>
</dbReference>
<dbReference type="PANTHER" id="PTHR42194">
    <property type="entry name" value="UPF0276 PROTEIN HI_1600"/>
    <property type="match status" value="1"/>
</dbReference>
<evidence type="ECO:0000313" key="2">
    <source>
        <dbReference type="Proteomes" id="UP001271640"/>
    </source>
</evidence>
<dbReference type="InterPro" id="IPR036237">
    <property type="entry name" value="Xyl_isomerase-like_sf"/>
</dbReference>
<dbReference type="EMBL" id="VCDP01000002">
    <property type="protein sequence ID" value="MDX7997735.1"/>
    <property type="molecule type" value="Genomic_DNA"/>
</dbReference>
<dbReference type="PANTHER" id="PTHR42194:SF1">
    <property type="entry name" value="UPF0276 PROTEIN HI_1600"/>
    <property type="match status" value="1"/>
</dbReference>
<dbReference type="Pfam" id="PF05114">
    <property type="entry name" value="MbnB_TglH_ChrH"/>
    <property type="match status" value="1"/>
</dbReference>
<dbReference type="Proteomes" id="UP001271640">
    <property type="component" value="Unassembled WGS sequence"/>
</dbReference>
<dbReference type="SUPFAM" id="SSF51658">
    <property type="entry name" value="Xylose isomerase-like"/>
    <property type="match status" value="1"/>
</dbReference>
<dbReference type="InterPro" id="IPR007801">
    <property type="entry name" value="MbnB/TglH/ChrH"/>
</dbReference>
<reference evidence="2" key="1">
    <citation type="journal article" date="2024" name="Toxins">
        <title>Genome Sequence Analysis of Native Xenorhabdus Strains Isolated from Entomopathogenic Nematodes in Argentina.</title>
        <authorList>
            <person name="Palma L."/>
            <person name="Frizzo L."/>
            <person name="Kaiser S."/>
            <person name="Berry C."/>
            <person name="Caballero P."/>
            <person name="Bode H.B."/>
            <person name="Del Valle E.E."/>
        </authorList>
    </citation>
    <scope>NUCLEOTIDE SEQUENCE [LARGE SCALE GENOMIC DNA]</scope>
    <source>
        <strain evidence="2">Reich</strain>
    </source>
</reference>
<comment type="caution">
    <text evidence="1">The sequence shown here is derived from an EMBL/GenBank/DDBJ whole genome shotgun (WGS) entry which is preliminary data.</text>
</comment>
<proteinExistence type="predicted"/>
<evidence type="ECO:0000313" key="1">
    <source>
        <dbReference type="EMBL" id="MDX7997735.1"/>
    </source>
</evidence>
<organism evidence="1 2">
    <name type="scientific">Xenorhabdus littoralis</name>
    <dbReference type="NCBI Taxonomy" id="2582835"/>
    <lineage>
        <taxon>Bacteria</taxon>
        <taxon>Pseudomonadati</taxon>
        <taxon>Pseudomonadota</taxon>
        <taxon>Gammaproteobacteria</taxon>
        <taxon>Enterobacterales</taxon>
        <taxon>Morganellaceae</taxon>
        <taxon>Xenorhabdus</taxon>
    </lineage>
</organism>
<dbReference type="RefSeq" id="WP_319924472.1">
    <property type="nucleotide sequence ID" value="NZ_VCDP01000002.1"/>
</dbReference>
<gene>
    <name evidence="1" type="ORF">FE394_00610</name>
</gene>
<keyword evidence="2" id="KW-1185">Reference proteome</keyword>
<protein>
    <submittedName>
        <fullName evidence="1">DUF692 domain-containing protein</fullName>
    </submittedName>
</protein>
<name>A0ABU4SGF0_9GAMM</name>